<dbReference type="SMART" id="SM00248">
    <property type="entry name" value="ANK"/>
    <property type="match status" value="2"/>
</dbReference>
<protein>
    <submittedName>
        <fullName evidence="3">Uncharacterized protein</fullName>
    </submittedName>
</protein>
<reference evidence="3" key="1">
    <citation type="submission" date="2021-02" db="EMBL/GenBank/DDBJ databases">
        <authorList>
            <person name="Nowell W R."/>
        </authorList>
    </citation>
    <scope>NUCLEOTIDE SEQUENCE</scope>
</reference>
<dbReference type="EMBL" id="CAJNOG010006063">
    <property type="protein sequence ID" value="CAF1556918.1"/>
    <property type="molecule type" value="Genomic_DNA"/>
</dbReference>
<dbReference type="Proteomes" id="UP000663845">
    <property type="component" value="Unassembled WGS sequence"/>
</dbReference>
<dbReference type="SUPFAM" id="SSF48403">
    <property type="entry name" value="Ankyrin repeat"/>
    <property type="match status" value="1"/>
</dbReference>
<keyword evidence="1" id="KW-0040">ANK repeat</keyword>
<dbReference type="PROSITE" id="PS50297">
    <property type="entry name" value="ANK_REP_REGION"/>
    <property type="match status" value="1"/>
</dbReference>
<dbReference type="Gene3D" id="1.25.40.20">
    <property type="entry name" value="Ankyrin repeat-containing domain"/>
    <property type="match status" value="1"/>
</dbReference>
<feature type="region of interest" description="Disordered" evidence="2">
    <location>
        <begin position="86"/>
        <end position="109"/>
    </location>
</feature>
<evidence type="ECO:0000256" key="2">
    <source>
        <dbReference type="SAM" id="MobiDB-lite"/>
    </source>
</evidence>
<evidence type="ECO:0000313" key="3">
    <source>
        <dbReference type="EMBL" id="CAF1556918.1"/>
    </source>
</evidence>
<feature type="repeat" description="ANK" evidence="1">
    <location>
        <begin position="35"/>
        <end position="67"/>
    </location>
</feature>
<organism evidence="3 4">
    <name type="scientific">Adineta steineri</name>
    <dbReference type="NCBI Taxonomy" id="433720"/>
    <lineage>
        <taxon>Eukaryota</taxon>
        <taxon>Metazoa</taxon>
        <taxon>Spiralia</taxon>
        <taxon>Gnathifera</taxon>
        <taxon>Rotifera</taxon>
        <taxon>Eurotatoria</taxon>
        <taxon>Bdelloidea</taxon>
        <taxon>Adinetida</taxon>
        <taxon>Adinetidae</taxon>
        <taxon>Adineta</taxon>
    </lineage>
</organism>
<dbReference type="PROSITE" id="PS50088">
    <property type="entry name" value="ANK_REPEAT"/>
    <property type="match status" value="1"/>
</dbReference>
<dbReference type="InterPro" id="IPR036770">
    <property type="entry name" value="Ankyrin_rpt-contain_sf"/>
</dbReference>
<feature type="non-terminal residue" evidence="3">
    <location>
        <position position="1"/>
    </location>
</feature>
<comment type="caution">
    <text evidence="3">The sequence shown here is derived from an EMBL/GenBank/DDBJ whole genome shotgun (WGS) entry which is preliminary data.</text>
</comment>
<feature type="compositionally biased region" description="Polar residues" evidence="2">
    <location>
        <begin position="97"/>
        <end position="109"/>
    </location>
</feature>
<gene>
    <name evidence="3" type="ORF">JYZ213_LOCUS46652</name>
</gene>
<evidence type="ECO:0000313" key="4">
    <source>
        <dbReference type="Proteomes" id="UP000663845"/>
    </source>
</evidence>
<name>A0A815XFY6_9BILA</name>
<evidence type="ECO:0000256" key="1">
    <source>
        <dbReference type="PROSITE-ProRule" id="PRU00023"/>
    </source>
</evidence>
<sequence length="109" mass="11947">MLCSMIYVLAVTKNQFKAARLLLKSGANANAPGPERQTPLVDAVLNNNTKMVELLLNYSADTSVVDFSRLNEPMIKVLKREITTLDVSDNENDEDSLSPSSPMTSIDDS</sequence>
<dbReference type="AlphaFoldDB" id="A0A815XFY6"/>
<proteinExistence type="predicted"/>
<dbReference type="InterPro" id="IPR002110">
    <property type="entry name" value="Ankyrin_rpt"/>
</dbReference>
<accession>A0A815XFY6</accession>
<dbReference type="Pfam" id="PF12796">
    <property type="entry name" value="Ank_2"/>
    <property type="match status" value="1"/>
</dbReference>